<comment type="subcellular location">
    <subcellularLocation>
        <location evidence="1">Cell membrane</location>
        <topology evidence="1">Peripheral membrane protein</topology>
    </subcellularLocation>
</comment>
<evidence type="ECO:0000256" key="7">
    <source>
        <dbReference type="ARBA" id="ARBA00022967"/>
    </source>
</evidence>
<feature type="domain" description="ABC transporter" evidence="9">
    <location>
        <begin position="299"/>
        <end position="527"/>
    </location>
</feature>
<dbReference type="InterPro" id="IPR015856">
    <property type="entry name" value="ABC_transpr_CbiO/EcfA_su"/>
</dbReference>
<evidence type="ECO:0000256" key="6">
    <source>
        <dbReference type="ARBA" id="ARBA00022840"/>
    </source>
</evidence>
<evidence type="ECO:0000256" key="5">
    <source>
        <dbReference type="ARBA" id="ARBA00022741"/>
    </source>
</evidence>
<comment type="similarity">
    <text evidence="2">Belongs to the ABC transporter superfamily.</text>
</comment>
<dbReference type="SMART" id="SM00382">
    <property type="entry name" value="AAA"/>
    <property type="match status" value="2"/>
</dbReference>
<evidence type="ECO:0000256" key="1">
    <source>
        <dbReference type="ARBA" id="ARBA00004202"/>
    </source>
</evidence>
<keyword evidence="4" id="KW-1003">Cell membrane</keyword>
<name>A0A9D1S721_9FIRM</name>
<keyword evidence="6 10" id="KW-0067">ATP-binding</keyword>
<keyword evidence="8" id="KW-0472">Membrane</keyword>
<dbReference type="PROSITE" id="PS00211">
    <property type="entry name" value="ABC_TRANSPORTER_1"/>
    <property type="match status" value="2"/>
</dbReference>
<evidence type="ECO:0000256" key="8">
    <source>
        <dbReference type="ARBA" id="ARBA00023136"/>
    </source>
</evidence>
<keyword evidence="3" id="KW-0813">Transport</keyword>
<evidence type="ECO:0000313" key="10">
    <source>
        <dbReference type="EMBL" id="HIU49654.1"/>
    </source>
</evidence>
<dbReference type="GO" id="GO:0043190">
    <property type="term" value="C:ATP-binding cassette (ABC) transporter complex"/>
    <property type="evidence" value="ECO:0007669"/>
    <property type="project" value="TreeGrafter"/>
</dbReference>
<dbReference type="GO" id="GO:0005524">
    <property type="term" value="F:ATP binding"/>
    <property type="evidence" value="ECO:0007669"/>
    <property type="project" value="UniProtKB-KW"/>
</dbReference>
<dbReference type="PROSITE" id="PS50893">
    <property type="entry name" value="ABC_TRANSPORTER_2"/>
    <property type="match status" value="2"/>
</dbReference>
<dbReference type="PANTHER" id="PTHR43553:SF27">
    <property type="entry name" value="ENERGY-COUPLING FACTOR TRANSPORTER ATP-BINDING PROTEIN ECFA2"/>
    <property type="match status" value="1"/>
</dbReference>
<dbReference type="Proteomes" id="UP000824118">
    <property type="component" value="Unassembled WGS sequence"/>
</dbReference>
<dbReference type="PANTHER" id="PTHR43553">
    <property type="entry name" value="HEAVY METAL TRANSPORTER"/>
    <property type="match status" value="1"/>
</dbReference>
<evidence type="ECO:0000259" key="9">
    <source>
        <dbReference type="PROSITE" id="PS50893"/>
    </source>
</evidence>
<dbReference type="InterPro" id="IPR050095">
    <property type="entry name" value="ECF_ABC_transporter_ATP-bd"/>
</dbReference>
<keyword evidence="7" id="KW-1278">Translocase</keyword>
<dbReference type="InterPro" id="IPR027417">
    <property type="entry name" value="P-loop_NTPase"/>
</dbReference>
<accession>A0A9D1S721</accession>
<dbReference type="SUPFAM" id="SSF52540">
    <property type="entry name" value="P-loop containing nucleoside triphosphate hydrolases"/>
    <property type="match status" value="2"/>
</dbReference>
<protein>
    <submittedName>
        <fullName evidence="10">ABC transporter ATP-binding protein</fullName>
    </submittedName>
</protein>
<dbReference type="InterPro" id="IPR003439">
    <property type="entry name" value="ABC_transporter-like_ATP-bd"/>
</dbReference>
<dbReference type="Gene3D" id="3.40.50.300">
    <property type="entry name" value="P-loop containing nucleotide triphosphate hydrolases"/>
    <property type="match status" value="2"/>
</dbReference>
<evidence type="ECO:0000256" key="3">
    <source>
        <dbReference type="ARBA" id="ARBA00022448"/>
    </source>
</evidence>
<evidence type="ECO:0000313" key="11">
    <source>
        <dbReference type="Proteomes" id="UP000824118"/>
    </source>
</evidence>
<keyword evidence="5" id="KW-0547">Nucleotide-binding</keyword>
<evidence type="ECO:0000256" key="2">
    <source>
        <dbReference type="ARBA" id="ARBA00005417"/>
    </source>
</evidence>
<dbReference type="InterPro" id="IPR017871">
    <property type="entry name" value="ABC_transporter-like_CS"/>
</dbReference>
<dbReference type="CDD" id="cd03225">
    <property type="entry name" value="ABC_cobalt_CbiO_domain1"/>
    <property type="match status" value="1"/>
</dbReference>
<dbReference type="GO" id="GO:0042626">
    <property type="term" value="F:ATPase-coupled transmembrane transporter activity"/>
    <property type="evidence" value="ECO:0007669"/>
    <property type="project" value="TreeGrafter"/>
</dbReference>
<organism evidence="10 11">
    <name type="scientific">Candidatus Limousia pullorum</name>
    <dbReference type="NCBI Taxonomy" id="2840860"/>
    <lineage>
        <taxon>Bacteria</taxon>
        <taxon>Bacillati</taxon>
        <taxon>Bacillota</taxon>
        <taxon>Clostridia</taxon>
        <taxon>Eubacteriales</taxon>
        <taxon>Oscillospiraceae</taxon>
        <taxon>Oscillospiraceae incertae sedis</taxon>
        <taxon>Candidatus Limousia</taxon>
    </lineage>
</organism>
<reference evidence="10" key="1">
    <citation type="submission" date="2020-10" db="EMBL/GenBank/DDBJ databases">
        <authorList>
            <person name="Gilroy R."/>
        </authorList>
    </citation>
    <scope>NUCLEOTIDE SEQUENCE</scope>
    <source>
        <strain evidence="10">ChiGjej1B1-1684</strain>
    </source>
</reference>
<dbReference type="GO" id="GO:0016887">
    <property type="term" value="F:ATP hydrolysis activity"/>
    <property type="evidence" value="ECO:0007669"/>
    <property type="project" value="InterPro"/>
</dbReference>
<feature type="domain" description="ABC transporter" evidence="9">
    <location>
        <begin position="4"/>
        <end position="243"/>
    </location>
</feature>
<comment type="caution">
    <text evidence="10">The sequence shown here is derived from an EMBL/GenBank/DDBJ whole genome shotgun (WGS) entry which is preliminary data.</text>
</comment>
<dbReference type="AlphaFoldDB" id="A0A9D1S721"/>
<dbReference type="InterPro" id="IPR003593">
    <property type="entry name" value="AAA+_ATPase"/>
</dbReference>
<evidence type="ECO:0000256" key="4">
    <source>
        <dbReference type="ARBA" id="ARBA00022475"/>
    </source>
</evidence>
<dbReference type="Pfam" id="PF00005">
    <property type="entry name" value="ABC_tran"/>
    <property type="match status" value="2"/>
</dbReference>
<sequence length="553" mass="62519">MAVVEVKNLNFTYPDCVKPALKNINFKVEEGETVLVCGLSGCGKSTLLRCLKPSIMPFYKEFSGEIYFENEPVKNLSQNEQARNIGFVMQKPDNQIVTHKVWHEMAFTMENLGYDKEIMCLKVGEMCSYFGLNHLYERDVNTLSGGQKQLVNLASVLAPDPKLIILDEPTAQLDPISAGEFLSVIKRINRELGITVIMSEHHLEEVVSFSDKLLVIDKGSQVFYGDVRDGIKKVSREKPELFKSMPEGVRLYSRFSEEKDYPLDVCESRSFLKVLTEKRALKTIEGEETENLKEAQESVSCSQLWFKYDKKGKDILKNLSLKVFKGEVFSLLGANGSGKSTLLKCLSGIEKPYRGKIKITTDDKDRKWAAYLPQDPTMLFLKETVKAELEESLHSGKLGFTSEEKKKIAEVIKFFELEELLDMHPYDLSGGEQQKVGLAKLLLKEPEIILLDEPTKGLDFSFKEKLSDTIKKLSLKGKTIIMVSHDIDFAAKCSHRCAMLFNGMILSCDTPREFFGKNRFYTTCASRMARGIIEGAVFTEDIYNALGVDAHEN</sequence>
<reference evidence="10" key="2">
    <citation type="journal article" date="2021" name="PeerJ">
        <title>Extensive microbial diversity within the chicken gut microbiome revealed by metagenomics and culture.</title>
        <authorList>
            <person name="Gilroy R."/>
            <person name="Ravi A."/>
            <person name="Getino M."/>
            <person name="Pursley I."/>
            <person name="Horton D.L."/>
            <person name="Alikhan N.F."/>
            <person name="Baker D."/>
            <person name="Gharbi K."/>
            <person name="Hall N."/>
            <person name="Watson M."/>
            <person name="Adriaenssens E.M."/>
            <person name="Foster-Nyarko E."/>
            <person name="Jarju S."/>
            <person name="Secka A."/>
            <person name="Antonio M."/>
            <person name="Oren A."/>
            <person name="Chaudhuri R.R."/>
            <person name="La Ragione R."/>
            <person name="Hildebrand F."/>
            <person name="Pallen M.J."/>
        </authorList>
    </citation>
    <scope>NUCLEOTIDE SEQUENCE</scope>
    <source>
        <strain evidence="10">ChiGjej1B1-1684</strain>
    </source>
</reference>
<dbReference type="EMBL" id="DVNG01000019">
    <property type="protein sequence ID" value="HIU49654.1"/>
    <property type="molecule type" value="Genomic_DNA"/>
</dbReference>
<gene>
    <name evidence="10" type="ORF">IAD22_01395</name>
</gene>
<proteinExistence type="inferred from homology"/>